<dbReference type="InterPro" id="IPR008972">
    <property type="entry name" value="Cupredoxin"/>
</dbReference>
<dbReference type="PANTHER" id="PTHR11709">
    <property type="entry name" value="MULTI-COPPER OXIDASE"/>
    <property type="match status" value="1"/>
</dbReference>
<dbReference type="GO" id="GO:0005507">
    <property type="term" value="F:copper ion binding"/>
    <property type="evidence" value="ECO:0007669"/>
    <property type="project" value="InterPro"/>
</dbReference>
<gene>
    <name evidence="11" type="primary">aniA_5</name>
    <name evidence="11" type="ORF">GALL_356210</name>
</gene>
<dbReference type="Gene3D" id="2.60.40.420">
    <property type="entry name" value="Cupredoxins - blue copper proteins"/>
    <property type="match status" value="2"/>
</dbReference>
<evidence type="ECO:0000256" key="7">
    <source>
        <dbReference type="ARBA" id="ARBA00023002"/>
    </source>
</evidence>
<dbReference type="NCBIfam" id="TIGR02376">
    <property type="entry name" value="Cu_nitrite_red"/>
    <property type="match status" value="1"/>
</dbReference>
<evidence type="ECO:0000256" key="9">
    <source>
        <dbReference type="ARBA" id="ARBA00049340"/>
    </source>
</evidence>
<evidence type="ECO:0000256" key="4">
    <source>
        <dbReference type="ARBA" id="ARBA00017290"/>
    </source>
</evidence>
<dbReference type="NCBIfam" id="TIGR01409">
    <property type="entry name" value="TAT_signal_seq"/>
    <property type="match status" value="1"/>
</dbReference>
<evidence type="ECO:0000256" key="8">
    <source>
        <dbReference type="ARBA" id="ARBA00023008"/>
    </source>
</evidence>
<dbReference type="PRINTS" id="PR00695">
    <property type="entry name" value="CUNO2RDTASE"/>
</dbReference>
<dbReference type="InterPro" id="IPR011707">
    <property type="entry name" value="Cu-oxidase-like_N"/>
</dbReference>
<keyword evidence="6" id="KW-0677">Repeat</keyword>
<accession>A0A1J5QH67</accession>
<reference evidence="11" key="1">
    <citation type="submission" date="2016-10" db="EMBL/GenBank/DDBJ databases">
        <title>Sequence of Gallionella enrichment culture.</title>
        <authorList>
            <person name="Poehlein A."/>
            <person name="Muehling M."/>
            <person name="Daniel R."/>
        </authorList>
    </citation>
    <scope>NUCLEOTIDE SEQUENCE</scope>
</reference>
<dbReference type="AlphaFoldDB" id="A0A1J5QH67"/>
<comment type="catalytic activity">
    <reaction evidence="9">
        <text>nitric oxide + Fe(III)-[cytochrome c] + H2O = Fe(II)-[cytochrome c] + nitrite + 2 H(+)</text>
        <dbReference type="Rhea" id="RHEA:15233"/>
        <dbReference type="Rhea" id="RHEA-COMP:10350"/>
        <dbReference type="Rhea" id="RHEA-COMP:14399"/>
        <dbReference type="ChEBI" id="CHEBI:15377"/>
        <dbReference type="ChEBI" id="CHEBI:15378"/>
        <dbReference type="ChEBI" id="CHEBI:16301"/>
        <dbReference type="ChEBI" id="CHEBI:16480"/>
        <dbReference type="ChEBI" id="CHEBI:29033"/>
        <dbReference type="ChEBI" id="CHEBI:29034"/>
        <dbReference type="EC" id="1.7.2.1"/>
    </reaction>
</comment>
<dbReference type="InterPro" id="IPR006311">
    <property type="entry name" value="TAT_signal"/>
</dbReference>
<dbReference type="PANTHER" id="PTHR11709:SF394">
    <property type="entry name" value="FI03373P-RELATED"/>
    <property type="match status" value="1"/>
</dbReference>
<dbReference type="InterPro" id="IPR045087">
    <property type="entry name" value="Cu-oxidase_fam"/>
</dbReference>
<dbReference type="CDD" id="cd11020">
    <property type="entry name" value="CuRO_1_CuNIR"/>
    <property type="match status" value="1"/>
</dbReference>
<protein>
    <recommendedName>
        <fullName evidence="4">Copper-containing nitrite reductase</fullName>
        <ecNumber evidence="3">1.7.2.1</ecNumber>
    </recommendedName>
</protein>
<evidence type="ECO:0000256" key="3">
    <source>
        <dbReference type="ARBA" id="ARBA00011882"/>
    </source>
</evidence>
<keyword evidence="5" id="KW-0479">Metal-binding</keyword>
<dbReference type="Pfam" id="PF07732">
    <property type="entry name" value="Cu-oxidase_3"/>
    <property type="match status" value="1"/>
</dbReference>
<keyword evidence="7 11" id="KW-0560">Oxidoreductase</keyword>
<sequence length="366" mass="38729">MSDQNTLTTKPRRDFLKLAGVAAGAASLAGVAREADAADAAAASAPAAAASAARTATARVAADPTAIPAPIKRRKPAVVDVVLEAREVIAEIEPGVTFRFMTYNGQVPGPMIRVRQGDTVNLTLRNPADSTQAHNVDLHAVMGPGGGALATMAQPGEEAQVRFKVTYPGAFIYHCAVSNMDMHISSGMFGMIVVEPEEGLPHADHEFYLGQHEVYLDTPAGVRGERSFNNRAMVHEQPSYVLINGAKDALTAKAYGPMKVKTGETARVFFVCGGPNLSSSFHPIGNVWREVWPQGALRNAPLRDIQTQPVPPGSTAVATLHFATPGGVKLVDHALSRVVHMGCLAVIQADGAPRPDLFQPLGVRKL</sequence>
<dbReference type="CDD" id="cd04208">
    <property type="entry name" value="CuRO_2_CuNIR"/>
    <property type="match status" value="1"/>
</dbReference>
<evidence type="ECO:0000259" key="10">
    <source>
        <dbReference type="Pfam" id="PF07732"/>
    </source>
</evidence>
<feature type="domain" description="Plastocyanin-like" evidence="10">
    <location>
        <begin position="91"/>
        <end position="198"/>
    </location>
</feature>
<comment type="subunit">
    <text evidence="2">Homotrimer.</text>
</comment>
<dbReference type="PROSITE" id="PS51318">
    <property type="entry name" value="TAT"/>
    <property type="match status" value="1"/>
</dbReference>
<dbReference type="EC" id="1.7.2.1" evidence="3"/>
<comment type="caution">
    <text evidence="11">The sequence shown here is derived from an EMBL/GenBank/DDBJ whole genome shotgun (WGS) entry which is preliminary data.</text>
</comment>
<comment type="cofactor">
    <cofactor evidence="1">
        <name>Cu(+)</name>
        <dbReference type="ChEBI" id="CHEBI:49552"/>
    </cofactor>
</comment>
<evidence type="ECO:0000256" key="6">
    <source>
        <dbReference type="ARBA" id="ARBA00022737"/>
    </source>
</evidence>
<dbReference type="GO" id="GO:0050421">
    <property type="term" value="F:nitrite reductase (NO-forming) activity"/>
    <property type="evidence" value="ECO:0007669"/>
    <property type="project" value="UniProtKB-EC"/>
</dbReference>
<dbReference type="FunFam" id="2.60.40.420:FF:000093">
    <property type="entry name" value="Copper-containing nitrite reductase"/>
    <property type="match status" value="1"/>
</dbReference>
<evidence type="ECO:0000313" key="11">
    <source>
        <dbReference type="EMBL" id="OIQ82594.1"/>
    </source>
</evidence>
<name>A0A1J5QH67_9ZZZZ</name>
<dbReference type="SUPFAM" id="SSF49503">
    <property type="entry name" value="Cupredoxins"/>
    <property type="match status" value="2"/>
</dbReference>
<dbReference type="InterPro" id="IPR001287">
    <property type="entry name" value="NO2-reductase_Cu"/>
</dbReference>
<evidence type="ECO:0000256" key="5">
    <source>
        <dbReference type="ARBA" id="ARBA00022723"/>
    </source>
</evidence>
<evidence type="ECO:0000256" key="1">
    <source>
        <dbReference type="ARBA" id="ARBA00001960"/>
    </source>
</evidence>
<dbReference type="EMBL" id="MLJW01000788">
    <property type="protein sequence ID" value="OIQ82594.1"/>
    <property type="molecule type" value="Genomic_DNA"/>
</dbReference>
<proteinExistence type="predicted"/>
<evidence type="ECO:0000256" key="2">
    <source>
        <dbReference type="ARBA" id="ARBA00011233"/>
    </source>
</evidence>
<dbReference type="InterPro" id="IPR019546">
    <property type="entry name" value="TAT_signal_bac_arc"/>
</dbReference>
<keyword evidence="8" id="KW-0186">Copper</keyword>
<organism evidence="11">
    <name type="scientific">mine drainage metagenome</name>
    <dbReference type="NCBI Taxonomy" id="410659"/>
    <lineage>
        <taxon>unclassified sequences</taxon>
        <taxon>metagenomes</taxon>
        <taxon>ecological metagenomes</taxon>
    </lineage>
</organism>